<keyword evidence="1" id="KW-0472">Membrane</keyword>
<evidence type="ECO:0000313" key="3">
    <source>
        <dbReference type="Proteomes" id="UP000030408"/>
    </source>
</evidence>
<dbReference type="AlphaFoldDB" id="A0A0A3HXX5"/>
<accession>A0A0A3HXX5</accession>
<dbReference type="RefSeq" id="WP_036199707.1">
    <property type="nucleotide sequence ID" value="NZ_AVCY01000009.1"/>
</dbReference>
<keyword evidence="1" id="KW-1133">Transmembrane helix</keyword>
<keyword evidence="1" id="KW-0812">Transmembrane</keyword>
<evidence type="ECO:0000256" key="1">
    <source>
        <dbReference type="SAM" id="Phobius"/>
    </source>
</evidence>
<reference evidence="2 3" key="1">
    <citation type="submission" date="2014-02" db="EMBL/GenBank/DDBJ databases">
        <title>Draft genome sequence of Lysinibacillus sinduriensis JCM 15800.</title>
        <authorList>
            <person name="Zhang F."/>
            <person name="Wang G."/>
            <person name="Zhang L."/>
        </authorList>
    </citation>
    <scope>NUCLEOTIDE SEQUENCE [LARGE SCALE GENOMIC DNA]</scope>
    <source>
        <strain evidence="2 3">JCM 15800</strain>
    </source>
</reference>
<dbReference type="Proteomes" id="UP000030408">
    <property type="component" value="Unassembled WGS sequence"/>
</dbReference>
<keyword evidence="3" id="KW-1185">Reference proteome</keyword>
<dbReference type="EMBL" id="JPVO01000047">
    <property type="protein sequence ID" value="KGR76090.1"/>
    <property type="molecule type" value="Genomic_DNA"/>
</dbReference>
<gene>
    <name evidence="2" type="ORF">CD33_07885</name>
</gene>
<name>A0A0A3HXX5_9BACL</name>
<organism evidence="2 3">
    <name type="scientific">Ureibacillus sinduriensis BLB-1 = JCM 15800</name>
    <dbReference type="NCBI Taxonomy" id="1384057"/>
    <lineage>
        <taxon>Bacteria</taxon>
        <taxon>Bacillati</taxon>
        <taxon>Bacillota</taxon>
        <taxon>Bacilli</taxon>
        <taxon>Bacillales</taxon>
        <taxon>Caryophanaceae</taxon>
        <taxon>Ureibacillus</taxon>
    </lineage>
</organism>
<feature type="transmembrane region" description="Helical" evidence="1">
    <location>
        <begin position="12"/>
        <end position="30"/>
    </location>
</feature>
<protein>
    <submittedName>
        <fullName evidence="2">Uncharacterized protein</fullName>
    </submittedName>
</protein>
<comment type="caution">
    <text evidence="2">The sequence shown here is derived from an EMBL/GenBank/DDBJ whole genome shotgun (WGS) entry which is preliminary data.</text>
</comment>
<sequence length="60" mass="6834">MNGEKKGKFQIFVLVLSILLLVAPFVLFSLGHNGVAFILFGFWFPFFSTILLGNNHKEIY</sequence>
<proteinExistence type="predicted"/>
<evidence type="ECO:0000313" key="2">
    <source>
        <dbReference type="EMBL" id="KGR76090.1"/>
    </source>
</evidence>
<feature type="transmembrane region" description="Helical" evidence="1">
    <location>
        <begin position="36"/>
        <end position="54"/>
    </location>
</feature>